<comment type="subcellular location">
    <subcellularLocation>
        <location evidence="9">Cytoplasm</location>
    </subcellularLocation>
</comment>
<dbReference type="Proteomes" id="UP001519271">
    <property type="component" value="Unassembled WGS sequence"/>
</dbReference>
<evidence type="ECO:0000256" key="2">
    <source>
        <dbReference type="ARBA" id="ARBA00022571"/>
    </source>
</evidence>
<dbReference type="InterPro" id="IPR037528">
    <property type="entry name" value="ArgB"/>
</dbReference>
<feature type="site" description="Transition state stabilizer" evidence="9">
    <location>
        <position position="213"/>
    </location>
</feature>
<keyword evidence="6 9" id="KW-0418">Kinase</keyword>
<dbReference type="PANTHER" id="PTHR23342">
    <property type="entry name" value="N-ACETYLGLUTAMATE SYNTHASE"/>
    <property type="match status" value="1"/>
</dbReference>
<protein>
    <recommendedName>
        <fullName evidence="9">Acetylglutamate kinase</fullName>
        <ecNumber evidence="9">2.7.2.8</ecNumber>
    </recommendedName>
    <alternativeName>
        <fullName evidence="9">N-acetyl-L-glutamate 5-phosphotransferase</fullName>
    </alternativeName>
    <alternativeName>
        <fullName evidence="9">NAG kinase</fullName>
        <shortName evidence="9">NAGK</shortName>
    </alternativeName>
</protein>
<keyword evidence="2 9" id="KW-0055">Arginine biosynthesis</keyword>
<evidence type="ECO:0000256" key="3">
    <source>
        <dbReference type="ARBA" id="ARBA00022605"/>
    </source>
</evidence>
<evidence type="ECO:0000256" key="6">
    <source>
        <dbReference type="ARBA" id="ARBA00022777"/>
    </source>
</evidence>
<feature type="site" description="Transition state stabilizer" evidence="9">
    <location>
        <position position="7"/>
    </location>
</feature>
<dbReference type="NCBIfam" id="TIGR00761">
    <property type="entry name" value="argB"/>
    <property type="match status" value="1"/>
</dbReference>
<dbReference type="EC" id="2.7.2.8" evidence="9"/>
<proteinExistence type="inferred from homology"/>
<dbReference type="Gene3D" id="3.40.1160.10">
    <property type="entry name" value="Acetylglutamate kinase-like"/>
    <property type="match status" value="1"/>
</dbReference>
<sequence>MGTVVLKCGGSVADELGAGFFQSIKELLASGFKVLLVHGGGPDITSYLKEKGIETKFVDGLRFTDDEVLSAVEVMLAGKTNRQIVRLLKANGIPAIGIQGPDSCFRAELIDRDKYGLVGAMTGAETGVLEHLLDLGLVPVVTPLAEGPTGEHLNVNADSAAAYAAIALKAEELLFVTNVKGIMKDGVVLESTTKADIDSMIGDGTIYGGMIPKVKGALNALESGIGAVRIVSGQDAVWSSGSFSGTAIKKEEK</sequence>
<keyword evidence="9" id="KW-0963">Cytoplasm</keyword>
<comment type="similarity">
    <text evidence="9">Belongs to the acetylglutamate kinase family. ArgB subfamily.</text>
</comment>
<evidence type="ECO:0000313" key="12">
    <source>
        <dbReference type="Proteomes" id="UP001519271"/>
    </source>
</evidence>
<evidence type="ECO:0000256" key="5">
    <source>
        <dbReference type="ARBA" id="ARBA00022741"/>
    </source>
</evidence>
<evidence type="ECO:0000256" key="9">
    <source>
        <dbReference type="HAMAP-Rule" id="MF_00082"/>
    </source>
</evidence>
<organism evidence="11 12">
    <name type="scientific">Youngiibacter multivorans</name>
    <dbReference type="NCBI Taxonomy" id="937251"/>
    <lineage>
        <taxon>Bacteria</taxon>
        <taxon>Bacillati</taxon>
        <taxon>Bacillota</taxon>
        <taxon>Clostridia</taxon>
        <taxon>Eubacteriales</taxon>
        <taxon>Clostridiaceae</taxon>
        <taxon>Youngiibacter</taxon>
    </lineage>
</organism>
<name>A0ABS4G1R4_9CLOT</name>
<keyword evidence="7 9" id="KW-0067">ATP-binding</keyword>
<dbReference type="SUPFAM" id="SSF53633">
    <property type="entry name" value="Carbamate kinase-like"/>
    <property type="match status" value="1"/>
</dbReference>
<comment type="catalytic activity">
    <reaction evidence="8 9">
        <text>N-acetyl-L-glutamate + ATP = N-acetyl-L-glutamyl 5-phosphate + ADP</text>
        <dbReference type="Rhea" id="RHEA:14629"/>
        <dbReference type="ChEBI" id="CHEBI:30616"/>
        <dbReference type="ChEBI" id="CHEBI:44337"/>
        <dbReference type="ChEBI" id="CHEBI:57936"/>
        <dbReference type="ChEBI" id="CHEBI:456216"/>
        <dbReference type="EC" id="2.7.2.8"/>
    </reaction>
</comment>
<dbReference type="RefSeq" id="WP_209458718.1">
    <property type="nucleotide sequence ID" value="NZ_JAGGKC010000006.1"/>
</dbReference>
<evidence type="ECO:0000256" key="1">
    <source>
        <dbReference type="ARBA" id="ARBA00004828"/>
    </source>
</evidence>
<keyword evidence="12" id="KW-1185">Reference proteome</keyword>
<dbReference type="PIRSF" id="PIRSF000728">
    <property type="entry name" value="NAGK"/>
    <property type="match status" value="1"/>
</dbReference>
<dbReference type="InterPro" id="IPR004662">
    <property type="entry name" value="AcgluKinase_fam"/>
</dbReference>
<evidence type="ECO:0000313" key="11">
    <source>
        <dbReference type="EMBL" id="MBP1918483.1"/>
    </source>
</evidence>
<dbReference type="EMBL" id="JAGGKC010000006">
    <property type="protein sequence ID" value="MBP1918483.1"/>
    <property type="molecule type" value="Genomic_DNA"/>
</dbReference>
<accession>A0ABS4G1R4</accession>
<evidence type="ECO:0000259" key="10">
    <source>
        <dbReference type="Pfam" id="PF00696"/>
    </source>
</evidence>
<dbReference type="PRINTS" id="PR00474">
    <property type="entry name" value="GLU5KINASE"/>
</dbReference>
<keyword evidence="3 9" id="KW-0028">Amino-acid biosynthesis</keyword>
<evidence type="ECO:0000256" key="7">
    <source>
        <dbReference type="ARBA" id="ARBA00022840"/>
    </source>
</evidence>
<dbReference type="InterPro" id="IPR001048">
    <property type="entry name" value="Asp/Glu/Uridylate_kinase"/>
</dbReference>
<gene>
    <name evidence="9" type="primary">argB</name>
    <name evidence="11" type="ORF">J2Z34_000959</name>
</gene>
<evidence type="ECO:0000256" key="4">
    <source>
        <dbReference type="ARBA" id="ARBA00022679"/>
    </source>
</evidence>
<keyword evidence="4 9" id="KW-0808">Transferase</keyword>
<comment type="caution">
    <text evidence="11">The sequence shown here is derived from an EMBL/GenBank/DDBJ whole genome shotgun (WGS) entry which is preliminary data.</text>
</comment>
<reference evidence="11 12" key="1">
    <citation type="submission" date="2021-03" db="EMBL/GenBank/DDBJ databases">
        <title>Genomic Encyclopedia of Type Strains, Phase IV (KMG-IV): sequencing the most valuable type-strain genomes for metagenomic binning, comparative biology and taxonomic classification.</title>
        <authorList>
            <person name="Goeker M."/>
        </authorList>
    </citation>
    <scope>NUCLEOTIDE SEQUENCE [LARGE SCALE GENOMIC DNA]</scope>
    <source>
        <strain evidence="11 12">DSM 6139</strain>
    </source>
</reference>
<dbReference type="InterPro" id="IPR001057">
    <property type="entry name" value="Glu/AcGlu_kinase"/>
</dbReference>
<comment type="function">
    <text evidence="9">Catalyzes the ATP-dependent phosphorylation of N-acetyl-L-glutamate.</text>
</comment>
<dbReference type="InterPro" id="IPR036393">
    <property type="entry name" value="AceGlu_kinase-like_sf"/>
</dbReference>
<comment type="pathway">
    <text evidence="1 9">Amino-acid biosynthesis; L-arginine biosynthesis; N(2)-acetyl-L-ornithine from L-glutamate: step 2/4.</text>
</comment>
<evidence type="ECO:0000256" key="8">
    <source>
        <dbReference type="ARBA" id="ARBA00048141"/>
    </source>
</evidence>
<dbReference type="HAMAP" id="MF_00082">
    <property type="entry name" value="ArgB"/>
    <property type="match status" value="1"/>
</dbReference>
<feature type="binding site" evidence="9">
    <location>
        <position position="62"/>
    </location>
    <ligand>
        <name>substrate</name>
    </ligand>
</feature>
<feature type="domain" description="Aspartate/glutamate/uridylate kinase" evidence="10">
    <location>
        <begin position="3"/>
        <end position="231"/>
    </location>
</feature>
<dbReference type="Pfam" id="PF00696">
    <property type="entry name" value="AA_kinase"/>
    <property type="match status" value="1"/>
</dbReference>
<feature type="binding site" evidence="9">
    <location>
        <position position="154"/>
    </location>
    <ligand>
        <name>substrate</name>
    </ligand>
</feature>
<keyword evidence="5 9" id="KW-0547">Nucleotide-binding</keyword>
<dbReference type="CDD" id="cd04238">
    <property type="entry name" value="AAK_NAGK-like"/>
    <property type="match status" value="1"/>
</dbReference>
<dbReference type="PANTHER" id="PTHR23342:SF0">
    <property type="entry name" value="N-ACETYLGLUTAMATE SYNTHASE, MITOCHONDRIAL"/>
    <property type="match status" value="1"/>
</dbReference>
<feature type="binding site" evidence="9">
    <location>
        <begin position="40"/>
        <end position="41"/>
    </location>
    <ligand>
        <name>substrate</name>
    </ligand>
</feature>
<dbReference type="GO" id="GO:0003991">
    <property type="term" value="F:acetylglutamate kinase activity"/>
    <property type="evidence" value="ECO:0007669"/>
    <property type="project" value="UniProtKB-EC"/>
</dbReference>